<keyword evidence="1" id="KW-0175">Coiled coil</keyword>
<organism evidence="4">
    <name type="scientific">marine metagenome</name>
    <dbReference type="NCBI Taxonomy" id="408172"/>
    <lineage>
        <taxon>unclassified sequences</taxon>
        <taxon>metagenomes</taxon>
        <taxon>ecological metagenomes</taxon>
    </lineage>
</organism>
<accession>A0A381UCL7</accession>
<dbReference type="PROSITE" id="PS51123">
    <property type="entry name" value="OMPA_2"/>
    <property type="match status" value="1"/>
</dbReference>
<protein>
    <recommendedName>
        <fullName evidence="3">OmpA-like domain-containing protein</fullName>
    </recommendedName>
</protein>
<dbReference type="EMBL" id="UINC01006099">
    <property type="protein sequence ID" value="SVA25481.1"/>
    <property type="molecule type" value="Genomic_DNA"/>
</dbReference>
<sequence length="396" mass="45327">MLKHTLKVLIPLTTIFQVGRTKLRYVMKKLYFLMALTSMVVFLTGCPKTVPIPETSFDDLEKVRSLTAEEEAENAKVLSDYDKKEEIIEEIKVTDIAEKKELVKEKEVVEEAKKEFKVLAEKVVEKRRKKLLEKEVEKIAESIKEGVTKEEIVEILEKVATREITKPEAKALLKEKTTLTEEKIEKLLAKTETIQKETEILVKKLADASPEEVAEILKEAGGVSKLDILKLVEKKKVVDTIETTFLEKTMAKLYTRLVRDKELGVAEAFCINIEGILDHLLVPPSYFETNKHNLDDYLDQINSSFRLIEPILAEYEDIVVQLEGNADERGTVDYNKALSDRRWATPSKVLLALYFDEEQTQGVGRSEQCPLPRAAGASNEAYWQTNRRTDYIFKLK</sequence>
<gene>
    <name evidence="4" type="ORF">METZ01_LOCUS78335</name>
</gene>
<keyword evidence="2" id="KW-1133">Transmembrane helix</keyword>
<dbReference type="Gene3D" id="3.30.1330.60">
    <property type="entry name" value="OmpA-like domain"/>
    <property type="match status" value="1"/>
</dbReference>
<dbReference type="InterPro" id="IPR006665">
    <property type="entry name" value="OmpA-like"/>
</dbReference>
<name>A0A381UCL7_9ZZZZ</name>
<feature type="domain" description="OmpA-like" evidence="3">
    <location>
        <begin position="274"/>
        <end position="396"/>
    </location>
</feature>
<feature type="coiled-coil region" evidence="1">
    <location>
        <begin position="102"/>
        <end position="129"/>
    </location>
</feature>
<evidence type="ECO:0000256" key="1">
    <source>
        <dbReference type="SAM" id="Coils"/>
    </source>
</evidence>
<dbReference type="InterPro" id="IPR036737">
    <property type="entry name" value="OmpA-like_sf"/>
</dbReference>
<evidence type="ECO:0000259" key="3">
    <source>
        <dbReference type="PROSITE" id="PS51123"/>
    </source>
</evidence>
<keyword evidence="2" id="KW-0812">Transmembrane</keyword>
<dbReference type="SUPFAM" id="SSF103088">
    <property type="entry name" value="OmpA-like"/>
    <property type="match status" value="1"/>
</dbReference>
<evidence type="ECO:0000313" key="4">
    <source>
        <dbReference type="EMBL" id="SVA25481.1"/>
    </source>
</evidence>
<proteinExistence type="predicted"/>
<feature type="transmembrane region" description="Helical" evidence="2">
    <location>
        <begin position="30"/>
        <end position="50"/>
    </location>
</feature>
<reference evidence="4" key="1">
    <citation type="submission" date="2018-05" db="EMBL/GenBank/DDBJ databases">
        <authorList>
            <person name="Lanie J.A."/>
            <person name="Ng W.-L."/>
            <person name="Kazmierczak K.M."/>
            <person name="Andrzejewski T.M."/>
            <person name="Davidsen T.M."/>
            <person name="Wayne K.J."/>
            <person name="Tettelin H."/>
            <person name="Glass J.I."/>
            <person name="Rusch D."/>
            <person name="Podicherti R."/>
            <person name="Tsui H.-C.T."/>
            <person name="Winkler M.E."/>
        </authorList>
    </citation>
    <scope>NUCLEOTIDE SEQUENCE</scope>
</reference>
<evidence type="ECO:0000256" key="2">
    <source>
        <dbReference type="SAM" id="Phobius"/>
    </source>
</evidence>
<keyword evidence="2" id="KW-0472">Membrane</keyword>
<dbReference type="AlphaFoldDB" id="A0A381UCL7"/>